<name>A0AAJ2YWY4_ACIHA</name>
<organism evidence="1 2">
    <name type="scientific">Acinetobacter haemolyticus</name>
    <dbReference type="NCBI Taxonomy" id="29430"/>
    <lineage>
        <taxon>Bacteria</taxon>
        <taxon>Pseudomonadati</taxon>
        <taxon>Pseudomonadota</taxon>
        <taxon>Gammaproteobacteria</taxon>
        <taxon>Moraxellales</taxon>
        <taxon>Moraxellaceae</taxon>
        <taxon>Acinetobacter</taxon>
    </lineage>
</organism>
<reference evidence="1 2" key="1">
    <citation type="submission" date="2019-12" db="EMBL/GenBank/DDBJ databases">
        <title>Acinetobacter haemolyticus comparative genomics.</title>
        <authorList>
            <person name="Castro-Jaimes S."/>
            <person name="Bello-Lopez E."/>
            <person name="Velazquez-Acosta C."/>
            <person name="Volkow-Fernandez P."/>
            <person name="Lozano-Zarain P."/>
            <person name="Castillo Ramirez S."/>
            <person name="Cevallos M.A."/>
        </authorList>
    </citation>
    <scope>NUCLEOTIDE SEQUENCE [LARGE SCALE GENOMIC DNA]</scope>
    <source>
        <strain evidence="1 2">AN10</strain>
    </source>
</reference>
<accession>A0AAJ2YWY4</accession>
<dbReference type="Proteomes" id="UP000451048">
    <property type="component" value="Unassembled WGS sequence"/>
</dbReference>
<dbReference type="AlphaFoldDB" id="A0AAJ2YWY4"/>
<sequence length="62" mass="7291">MKGKPFLVRLPNPEIREAYQRYCSDHLRSLDAQSSVLIMRELKIQGYLNDLSSINQKTLQKR</sequence>
<dbReference type="RefSeq" id="WP_080592089.1">
    <property type="nucleotide sequence ID" value="NZ_WTTO01000078.1"/>
</dbReference>
<dbReference type="EMBL" id="WTTO01000078">
    <property type="protein sequence ID" value="NAR74839.1"/>
    <property type="molecule type" value="Genomic_DNA"/>
</dbReference>
<evidence type="ECO:0000313" key="1">
    <source>
        <dbReference type="EMBL" id="NAR74839.1"/>
    </source>
</evidence>
<comment type="caution">
    <text evidence="1">The sequence shown here is derived from an EMBL/GenBank/DDBJ whole genome shotgun (WGS) entry which is preliminary data.</text>
</comment>
<evidence type="ECO:0000313" key="2">
    <source>
        <dbReference type="Proteomes" id="UP000451048"/>
    </source>
</evidence>
<protein>
    <submittedName>
        <fullName evidence="1">Uncharacterized protein</fullName>
    </submittedName>
</protein>
<proteinExistence type="predicted"/>
<gene>
    <name evidence="1" type="ORF">GPS52_15500</name>
</gene>